<evidence type="ECO:0000256" key="1">
    <source>
        <dbReference type="SAM" id="SignalP"/>
    </source>
</evidence>
<accession>A0ABX6AVH9</accession>
<proteinExistence type="predicted"/>
<dbReference type="InterPro" id="IPR021452">
    <property type="entry name" value="DUF3103"/>
</dbReference>
<keyword evidence="1" id="KW-0732">Signal</keyword>
<gene>
    <name evidence="2" type="ORF">CP972_10110</name>
</gene>
<name>A0ABX6AVH9_9ACTN</name>
<evidence type="ECO:0000313" key="3">
    <source>
        <dbReference type="Proteomes" id="UP000326041"/>
    </source>
</evidence>
<protein>
    <submittedName>
        <fullName evidence="2">DUF3103 family protein</fullName>
    </submittedName>
</protein>
<feature type="chain" id="PRO_5045894253" evidence="1">
    <location>
        <begin position="33"/>
        <end position="393"/>
    </location>
</feature>
<dbReference type="EMBL" id="CP023697">
    <property type="protein sequence ID" value="QEV06002.1"/>
    <property type="molecule type" value="Genomic_DNA"/>
</dbReference>
<feature type="signal peptide" evidence="1">
    <location>
        <begin position="1"/>
        <end position="32"/>
    </location>
</feature>
<dbReference type="Pfam" id="PF11301">
    <property type="entry name" value="DUF3103"/>
    <property type="match status" value="1"/>
</dbReference>
<dbReference type="Proteomes" id="UP000326041">
    <property type="component" value="Chromosome"/>
</dbReference>
<keyword evidence="3" id="KW-1185">Reference proteome</keyword>
<evidence type="ECO:0000313" key="2">
    <source>
        <dbReference type="EMBL" id="QEV06002.1"/>
    </source>
</evidence>
<organism evidence="2 3">
    <name type="scientific">Streptomyces prasinus</name>
    <dbReference type="NCBI Taxonomy" id="67345"/>
    <lineage>
        <taxon>Bacteria</taxon>
        <taxon>Bacillati</taxon>
        <taxon>Actinomycetota</taxon>
        <taxon>Actinomycetes</taxon>
        <taxon>Kitasatosporales</taxon>
        <taxon>Streptomycetaceae</taxon>
        <taxon>Streptomyces</taxon>
    </lineage>
</organism>
<reference evidence="2 3" key="1">
    <citation type="submission" date="2017-09" db="EMBL/GenBank/DDBJ databases">
        <authorList>
            <person name="Lee N."/>
            <person name="Cho B.-K."/>
        </authorList>
    </citation>
    <scope>NUCLEOTIDE SEQUENCE [LARGE SCALE GENOMIC DNA]</scope>
    <source>
        <strain evidence="2 3">ATCC 13879</strain>
    </source>
</reference>
<sequence length="393" mass="39960">MALTASTPLRTALIGVALSATVLVPLQSTAFAAQTATAGAATTGTGPSVAGIEDGTARALAKSLADEAWKRQLGAAASGGDAVDLRALTEGTRTAAGRGLASPVAEADRAVAAAKGLPSDVGSLLRVSLVAPAAKTGAGHAAPLVAAAPSDDDGTAFTAYDSRGTAHVLHTDEAPDRPLYLVDVDGAKAVSAGLEVVGEALAAKGLDVPAPASEVNAGPAKASSSAAAATAGIDTTLIDSVRIADVKEPGIKGDAEIFTLVTGFGKDGKPRVDTVEMPYLNKAATTYYPNQVLVNWSNYKYGMADAVMMEDDGDTDYRALAKAVVTVLLTITDQGVYIPLADAVLDAVPTSWWTDDPDYVDSWYTLAKSTKGTRNGAAANGWINVSPYFVPQL</sequence>